<dbReference type="GO" id="GO:0008743">
    <property type="term" value="F:L-threonine 3-dehydrogenase activity"/>
    <property type="evidence" value="ECO:0007669"/>
    <property type="project" value="UniProtKB-EC"/>
</dbReference>
<reference evidence="10 13" key="4">
    <citation type="submission" date="2019-02" db="EMBL/GenBank/DDBJ databases">
        <authorList>
            <consortium name="Pathogen Informatics"/>
        </authorList>
    </citation>
    <scope>NUCLEOTIDE SEQUENCE [LARGE SCALE GENOMIC DNA]</scope>
    <source>
        <strain evidence="10 13">3012STDY7078520</strain>
    </source>
</reference>
<evidence type="ECO:0000313" key="7">
    <source>
        <dbReference type="EMBL" id="KZE17629.1"/>
    </source>
</evidence>
<evidence type="ECO:0000313" key="8">
    <source>
        <dbReference type="EMBL" id="PAK94708.1"/>
    </source>
</evidence>
<dbReference type="EMBL" id="NCWY01000012">
    <property type="protein sequence ID" value="PAK94708.1"/>
    <property type="molecule type" value="Genomic_DNA"/>
</dbReference>
<dbReference type="Pfam" id="PF08240">
    <property type="entry name" value="ADH_N"/>
    <property type="match status" value="1"/>
</dbReference>
<dbReference type="InterPro" id="IPR013154">
    <property type="entry name" value="ADH-like_N"/>
</dbReference>
<evidence type="ECO:0000313" key="12">
    <source>
        <dbReference type="Proteomes" id="UP000216867"/>
    </source>
</evidence>
<dbReference type="EMBL" id="CAACXN010000018">
    <property type="protein sequence ID" value="VEW15062.1"/>
    <property type="molecule type" value="Genomic_DNA"/>
</dbReference>
<evidence type="ECO:0000256" key="2">
    <source>
        <dbReference type="ARBA" id="ARBA00022723"/>
    </source>
</evidence>
<evidence type="ECO:0000256" key="4">
    <source>
        <dbReference type="ARBA" id="ARBA00023002"/>
    </source>
</evidence>
<dbReference type="STRING" id="33889.AVW13_13500"/>
<dbReference type="EC" id="1.1.1.103" evidence="10"/>
<dbReference type="PANTHER" id="PTHR43401:SF2">
    <property type="entry name" value="L-THREONINE 3-DEHYDROGENASE"/>
    <property type="match status" value="1"/>
</dbReference>
<evidence type="ECO:0000259" key="5">
    <source>
        <dbReference type="Pfam" id="PF08240"/>
    </source>
</evidence>
<keyword evidence="2" id="KW-0479">Metal-binding</keyword>
<reference evidence="8 12" key="3">
    <citation type="submission" date="2017-04" db="EMBL/GenBank/DDBJ databases">
        <title>Kefir bacterial isolates.</title>
        <authorList>
            <person name="Kim Y."/>
            <person name="Blasche S."/>
            <person name="Patil K.R."/>
        </authorList>
    </citation>
    <scope>NUCLEOTIDE SEQUENCE [LARGE SCALE GENOMIC DNA]</scope>
    <source>
        <strain evidence="8 12">OG2</strain>
    </source>
</reference>
<dbReference type="GO" id="GO:0046872">
    <property type="term" value="F:metal ion binding"/>
    <property type="evidence" value="ECO:0007669"/>
    <property type="project" value="UniProtKB-KW"/>
</dbReference>
<dbReference type="Gene3D" id="3.40.50.720">
    <property type="entry name" value="NAD(P)-binding Rossmann-like Domain"/>
    <property type="match status" value="1"/>
</dbReference>
<dbReference type="InterPro" id="IPR031640">
    <property type="entry name" value="Glu_dehyd_C"/>
</dbReference>
<evidence type="ECO:0000256" key="1">
    <source>
        <dbReference type="ARBA" id="ARBA00001947"/>
    </source>
</evidence>
<dbReference type="InterPro" id="IPR050129">
    <property type="entry name" value="Zn_alcohol_dh"/>
</dbReference>
<dbReference type="Pfam" id="PF16912">
    <property type="entry name" value="Glu_dehyd_C"/>
    <property type="match status" value="1"/>
</dbReference>
<dbReference type="EMBL" id="CP065682">
    <property type="protein sequence ID" value="QPS34409.1"/>
    <property type="molecule type" value="Genomic_DNA"/>
</dbReference>
<comment type="cofactor">
    <cofactor evidence="1">
        <name>Zn(2+)</name>
        <dbReference type="ChEBI" id="CHEBI:29105"/>
    </cofactor>
</comment>
<dbReference type="PANTHER" id="PTHR43401">
    <property type="entry name" value="L-THREONINE 3-DEHYDROGENASE"/>
    <property type="match status" value="1"/>
</dbReference>
<feature type="domain" description="Glucose dehydrogenase C-terminal" evidence="6">
    <location>
        <begin position="145"/>
        <end position="348"/>
    </location>
</feature>
<dbReference type="Proteomes" id="UP000216867">
    <property type="component" value="Unassembled WGS sequence"/>
</dbReference>
<dbReference type="AlphaFoldDB" id="A0A165DR12"/>
<organism evidence="10 13">
    <name type="scientific">Brevibacterium casei</name>
    <dbReference type="NCBI Taxonomy" id="33889"/>
    <lineage>
        <taxon>Bacteria</taxon>
        <taxon>Bacillati</taxon>
        <taxon>Actinomycetota</taxon>
        <taxon>Actinomycetes</taxon>
        <taxon>Micrococcales</taxon>
        <taxon>Brevibacteriaceae</taxon>
        <taxon>Brevibacterium</taxon>
    </lineage>
</organism>
<keyword evidence="3" id="KW-0862">Zinc</keyword>
<evidence type="ECO:0000313" key="11">
    <source>
        <dbReference type="Proteomes" id="UP000076612"/>
    </source>
</evidence>
<dbReference type="Gene3D" id="3.90.180.10">
    <property type="entry name" value="Medium-chain alcohol dehydrogenases, catalytic domain"/>
    <property type="match status" value="1"/>
</dbReference>
<gene>
    <name evidence="10" type="primary">tdh_2</name>
    <name evidence="7" type="ORF">AVW13_13500</name>
    <name evidence="8" type="ORF">B8X04_13050</name>
    <name evidence="9" type="ORF">I6G59_03495</name>
    <name evidence="10" type="ORF">NCTC12391_03214</name>
</gene>
<dbReference type="Proteomes" id="UP000594979">
    <property type="component" value="Chromosome"/>
</dbReference>
<dbReference type="KEGG" id="bcau:I6G59_03495"/>
<dbReference type="SUPFAM" id="SSF50129">
    <property type="entry name" value="GroES-like"/>
    <property type="match status" value="1"/>
</dbReference>
<reference evidence="7" key="2">
    <citation type="submission" date="2016-01" db="EMBL/GenBank/DDBJ databases">
        <authorList>
            <person name="Hong K.W."/>
        </authorList>
    </citation>
    <scope>NUCLEOTIDE SEQUENCE</scope>
    <source>
        <strain evidence="7">M40</strain>
    </source>
</reference>
<evidence type="ECO:0000313" key="14">
    <source>
        <dbReference type="Proteomes" id="UP000594979"/>
    </source>
</evidence>
<feature type="domain" description="Alcohol dehydrogenase-like N-terminal" evidence="5">
    <location>
        <begin position="26"/>
        <end position="139"/>
    </location>
</feature>
<sequence length="350" mass="37032">MRALTITPGTADSLAVTDMPTPEPAADELLVTGLAIGVCGTDRELNGGQYGWAPPGEELLIIGHESLGRVEAAPEGSAFAPGDLIAGVVRRPDPVPCPACAHGEFDMCRNGEYTERGIKELPGFGSEQWVVKQDFSVKLDPSLGRTGVLMEPTSVVAKAWDQVFRVGERAFFDPASVVIVGGGTIGLLAALLGRQRGLDVHLYNATQRDNKEELVDRLGGQFHSGDLPGVLAEVKPDIVLDTTGDSATLADILEAVTPYQVVCLLGMHDPQEPTGLDLASIGKTIVLDNVAIVGSVNANVDHWKQAAAALAAADEEWLTSLLSRTVPLSQALEAFEHHPGDIKVVIDLQE</sequence>
<evidence type="ECO:0000259" key="6">
    <source>
        <dbReference type="Pfam" id="PF16912"/>
    </source>
</evidence>
<accession>A0A165DR12</accession>
<dbReference type="CDD" id="cd08230">
    <property type="entry name" value="glucose_DH"/>
    <property type="match status" value="1"/>
</dbReference>
<dbReference type="RefSeq" id="WP_009376772.1">
    <property type="nucleotide sequence ID" value="NZ_CAACXN010000018.1"/>
</dbReference>
<evidence type="ECO:0000313" key="13">
    <source>
        <dbReference type="Proteomes" id="UP000386281"/>
    </source>
</evidence>
<dbReference type="Proteomes" id="UP000076612">
    <property type="component" value="Unassembled WGS sequence"/>
</dbReference>
<reference evidence="9 14" key="5">
    <citation type="submission" date="2020-12" db="EMBL/GenBank/DDBJ databases">
        <title>FDA dAtabase for Regulatory Grade micrObial Sequences (FDA-ARGOS): Supporting development and validation of Infectious Disease Dx tests.</title>
        <authorList>
            <person name="Sproer C."/>
            <person name="Gronow S."/>
            <person name="Severitt S."/>
            <person name="Schroder I."/>
            <person name="Tallon L."/>
            <person name="Sadzewicz L."/>
            <person name="Zhao X."/>
            <person name="Boylan J."/>
            <person name="Ott S."/>
            <person name="Bowen H."/>
            <person name="Vavikolanu K."/>
            <person name="Mehta A."/>
            <person name="Aluvathingal J."/>
            <person name="Nadendla S."/>
            <person name="Lowell S."/>
            <person name="Myers T."/>
            <person name="Yan Y."/>
            <person name="Sichtig H."/>
        </authorList>
    </citation>
    <scope>NUCLEOTIDE SEQUENCE [LARGE SCALE GENOMIC DNA]</scope>
    <source>
        <strain evidence="9 14">FDAARGOS_902</strain>
    </source>
</reference>
<dbReference type="InterPro" id="IPR036291">
    <property type="entry name" value="NAD(P)-bd_dom_sf"/>
</dbReference>
<dbReference type="SUPFAM" id="SSF51735">
    <property type="entry name" value="NAD(P)-binding Rossmann-fold domains"/>
    <property type="match status" value="1"/>
</dbReference>
<dbReference type="InterPro" id="IPR011032">
    <property type="entry name" value="GroES-like_sf"/>
</dbReference>
<evidence type="ECO:0000256" key="3">
    <source>
        <dbReference type="ARBA" id="ARBA00022833"/>
    </source>
</evidence>
<dbReference type="EMBL" id="LQQR01000026">
    <property type="protein sequence ID" value="KZE17629.1"/>
    <property type="molecule type" value="Genomic_DNA"/>
</dbReference>
<evidence type="ECO:0000313" key="10">
    <source>
        <dbReference type="EMBL" id="VEW15062.1"/>
    </source>
</evidence>
<name>A0A165DR12_9MICO</name>
<protein>
    <submittedName>
        <fullName evidence="9">Glucose 1-dehydrogenase</fullName>
    </submittedName>
    <submittedName>
        <fullName evidence="10">L-threonine 3-dehydrogenase</fullName>
        <ecNumber evidence="10">1.1.1.103</ecNumber>
    </submittedName>
    <submittedName>
        <fullName evidence="7">Theronine dehydrogenase</fullName>
    </submittedName>
</protein>
<proteinExistence type="predicted"/>
<dbReference type="Proteomes" id="UP000386281">
    <property type="component" value="Unassembled WGS sequence"/>
</dbReference>
<keyword evidence="4 10" id="KW-0560">Oxidoreductase</keyword>
<evidence type="ECO:0000313" key="9">
    <source>
        <dbReference type="EMBL" id="QPS34409.1"/>
    </source>
</evidence>
<reference evidence="11" key="1">
    <citation type="submission" date="2016-01" db="EMBL/GenBank/DDBJ databases">
        <title>Draft genome of Chromobacterium sp. F49.</title>
        <authorList>
            <person name="Hong K.W."/>
        </authorList>
    </citation>
    <scope>NUCLEOTIDE SEQUENCE [LARGE SCALE GENOMIC DNA]</scope>
    <source>
        <strain evidence="11">M40</strain>
    </source>
</reference>